<protein>
    <submittedName>
        <fullName evidence="7">FAD-dependent oxidoreductase</fullName>
    </submittedName>
</protein>
<dbReference type="GeneID" id="56035132"/>
<dbReference type="PIRSF" id="PIRSF000171">
    <property type="entry name" value="SDHA_APRA_LASPO"/>
    <property type="match status" value="1"/>
</dbReference>
<sequence>MTEPPTDSPGTTADDRRAASRGQAAAGVENRIETDDDWESTDGLEYEVVTTPVLVIGAGAAGARVAIELAESDVESLVIGKREHGDAHTTWAAGGVNAALGSLDPEDDWTVHAADTLTEGHHLNDPDAVELTAQEMPDRIHELADWGMSFDRTDEGDINQRYFGAQSYRRTCFVGDRTGEAMLETLIERARELAVPYRENVMITRLLSDGDRVDGAVGFDMETGEGLLFRTDHVVLAAGGFSALYHRHSSRDDENNGDGQALALEAGARLLDLEFVQFHPTGMVGKRYGEEWDGRLVTEAVRGEGGRLYNAEGERFMERYSPDQMELDARDVVARAIAREVREGRGTENGGVFLDISHRDAEYIRERLPSMVARFDSLGVDITEEPMTVAPTAHYTMGGVDIDFRTGQTGVEGLYAIGETVAGVHGANRLGGNSLAETVAIGAIVGEHVASAVTEADEDPNVTDGQRALAEREFQTLRALAVSDGTVTPTQLLEELGELLWDHAGILRNEAALTNGLAELEALRARTADLRVDGGLTSKSFEYAVDLSASLTVAEGLLRTALERTESRGAHYRMDFPETEPDWRVNLVLAADTDGLSISRRGVAEPSPAVREALEEGYELDYHHLE</sequence>
<dbReference type="RefSeq" id="WP_179263099.1">
    <property type="nucleotide sequence ID" value="NZ_CP058601.1"/>
</dbReference>
<dbReference type="Proteomes" id="UP000509241">
    <property type="component" value="Chromosome"/>
</dbReference>
<dbReference type="InterPro" id="IPR015939">
    <property type="entry name" value="Fum_Rdtase/Succ_DH_flav-like_C"/>
</dbReference>
<evidence type="ECO:0000313" key="8">
    <source>
        <dbReference type="Proteomes" id="UP000509241"/>
    </source>
</evidence>
<dbReference type="InterPro" id="IPR037099">
    <property type="entry name" value="Fum_R/Succ_DH_flav-like_C_sf"/>
</dbReference>
<evidence type="ECO:0000313" key="7">
    <source>
        <dbReference type="EMBL" id="QLG50519.1"/>
    </source>
</evidence>
<dbReference type="InterPro" id="IPR027477">
    <property type="entry name" value="Succ_DH/fumarate_Rdtase_cat_sf"/>
</dbReference>
<name>A0A7D5KKK2_9EURY</name>
<dbReference type="SUPFAM" id="SSF51905">
    <property type="entry name" value="FAD/NAD(P)-binding domain"/>
    <property type="match status" value="1"/>
</dbReference>
<evidence type="ECO:0000256" key="4">
    <source>
        <dbReference type="SAM" id="MobiDB-lite"/>
    </source>
</evidence>
<dbReference type="GO" id="GO:0044281">
    <property type="term" value="P:small molecule metabolic process"/>
    <property type="evidence" value="ECO:0007669"/>
    <property type="project" value="UniProtKB-ARBA"/>
</dbReference>
<dbReference type="Gene3D" id="3.90.700.10">
    <property type="entry name" value="Succinate dehydrogenase/fumarate reductase flavoprotein, catalytic domain"/>
    <property type="match status" value="1"/>
</dbReference>
<evidence type="ECO:0000256" key="3">
    <source>
        <dbReference type="PIRSR" id="PIRSR000171-1"/>
    </source>
</evidence>
<accession>A0A7D5KKK2</accession>
<proteinExistence type="predicted"/>
<dbReference type="Gene3D" id="3.50.50.60">
    <property type="entry name" value="FAD/NAD(P)-binding domain"/>
    <property type="match status" value="1"/>
</dbReference>
<dbReference type="KEGG" id="haly:HYG82_17535"/>
<evidence type="ECO:0000259" key="5">
    <source>
        <dbReference type="Pfam" id="PF00890"/>
    </source>
</evidence>
<feature type="domain" description="FAD-dependent oxidoreductase 2 FAD-binding" evidence="5">
    <location>
        <begin position="53"/>
        <end position="435"/>
    </location>
</feature>
<evidence type="ECO:0000259" key="6">
    <source>
        <dbReference type="Pfam" id="PF02910"/>
    </source>
</evidence>
<feature type="region of interest" description="Disordered" evidence="4">
    <location>
        <begin position="1"/>
        <end position="39"/>
    </location>
</feature>
<organism evidence="7 8">
    <name type="scientific">Natrinema halophilum</name>
    <dbReference type="NCBI Taxonomy" id="1699371"/>
    <lineage>
        <taxon>Archaea</taxon>
        <taxon>Methanobacteriati</taxon>
        <taxon>Methanobacteriota</taxon>
        <taxon>Stenosarchaea group</taxon>
        <taxon>Halobacteria</taxon>
        <taxon>Halobacteriales</taxon>
        <taxon>Natrialbaceae</taxon>
        <taxon>Natrinema</taxon>
    </lineage>
</organism>
<dbReference type="AlphaFoldDB" id="A0A7D5KKK2"/>
<keyword evidence="2" id="KW-0560">Oxidoreductase</keyword>
<dbReference type="PRINTS" id="PR00368">
    <property type="entry name" value="FADPNR"/>
</dbReference>
<dbReference type="Gene3D" id="1.20.58.100">
    <property type="entry name" value="Fumarate reductase/succinate dehydrogenase flavoprotein-like, C-terminal domain"/>
    <property type="match status" value="1"/>
</dbReference>
<dbReference type="InterPro" id="IPR003953">
    <property type="entry name" value="FAD-dep_OxRdtase_2_FAD-bd"/>
</dbReference>
<dbReference type="OrthoDB" id="23539at2157"/>
<keyword evidence="1" id="KW-0285">Flavoprotein</keyword>
<gene>
    <name evidence="7" type="ORF">HYG82_17535</name>
</gene>
<dbReference type="SUPFAM" id="SSF56425">
    <property type="entry name" value="Succinate dehydrogenase/fumarate reductase flavoprotein, catalytic domain"/>
    <property type="match status" value="1"/>
</dbReference>
<dbReference type="EMBL" id="CP058601">
    <property type="protein sequence ID" value="QLG50519.1"/>
    <property type="molecule type" value="Genomic_DNA"/>
</dbReference>
<feature type="active site" description="Proton acceptor" evidence="3">
    <location>
        <position position="330"/>
    </location>
</feature>
<dbReference type="Pfam" id="PF00890">
    <property type="entry name" value="FAD_binding_2"/>
    <property type="match status" value="1"/>
</dbReference>
<reference evidence="7 8" key="1">
    <citation type="submission" date="2020-07" db="EMBL/GenBank/DDBJ databases">
        <authorList>
            <person name="Cui H."/>
        </authorList>
    </citation>
    <scope>NUCLEOTIDE SEQUENCE [LARGE SCALE GENOMIC DNA]</scope>
    <source>
        <strain evidence="7 8">YPL8</strain>
    </source>
</reference>
<dbReference type="GO" id="GO:0016491">
    <property type="term" value="F:oxidoreductase activity"/>
    <property type="evidence" value="ECO:0007669"/>
    <property type="project" value="UniProtKB-KW"/>
</dbReference>
<dbReference type="PANTHER" id="PTHR11632">
    <property type="entry name" value="SUCCINATE DEHYDROGENASE 2 FLAVOPROTEIN SUBUNIT"/>
    <property type="match status" value="1"/>
</dbReference>
<evidence type="ECO:0000256" key="1">
    <source>
        <dbReference type="ARBA" id="ARBA00022630"/>
    </source>
</evidence>
<dbReference type="InterPro" id="IPR030664">
    <property type="entry name" value="SdhA/FrdA/AprA"/>
</dbReference>
<dbReference type="PANTHER" id="PTHR11632:SF51">
    <property type="entry name" value="SUCCINATE DEHYDROGENASE [UBIQUINONE] FLAVOPROTEIN SUBUNIT, MITOCHONDRIAL"/>
    <property type="match status" value="1"/>
</dbReference>
<dbReference type="Pfam" id="PF02910">
    <property type="entry name" value="Succ_DH_flav_C"/>
    <property type="match status" value="1"/>
</dbReference>
<evidence type="ECO:0000256" key="2">
    <source>
        <dbReference type="ARBA" id="ARBA00023002"/>
    </source>
</evidence>
<keyword evidence="8" id="KW-1185">Reference proteome</keyword>
<dbReference type="InterPro" id="IPR036188">
    <property type="entry name" value="FAD/NAD-bd_sf"/>
</dbReference>
<dbReference type="FunFam" id="3.90.700.10:FF:000002">
    <property type="entry name" value="L-aspartate oxidase"/>
    <property type="match status" value="1"/>
</dbReference>
<feature type="domain" description="Fumarate reductase/succinate dehydrogenase flavoprotein-like C-terminal" evidence="6">
    <location>
        <begin position="494"/>
        <end position="589"/>
    </location>
</feature>
<dbReference type="SUPFAM" id="SSF46977">
    <property type="entry name" value="Succinate dehydrogenase/fumarate reductase flavoprotein C-terminal domain"/>
    <property type="match status" value="1"/>
</dbReference>